<dbReference type="Gene3D" id="3.40.50.720">
    <property type="entry name" value="NAD(P)-binding Rossmann-like Domain"/>
    <property type="match status" value="1"/>
</dbReference>
<dbReference type="PANTHER" id="PTHR43157:SF31">
    <property type="entry name" value="PHOSPHATIDYLINOSITOL-GLYCAN BIOSYNTHESIS CLASS F PROTEIN"/>
    <property type="match status" value="1"/>
</dbReference>
<gene>
    <name evidence="3" type="ORF">GCM10008959_15000</name>
</gene>
<evidence type="ECO:0000256" key="1">
    <source>
        <dbReference type="ARBA" id="ARBA00023002"/>
    </source>
</evidence>
<dbReference type="CDD" id="cd05327">
    <property type="entry name" value="retinol-DH_like_SDR_c_like"/>
    <property type="match status" value="1"/>
</dbReference>
<name>A0ABQ2RRE8_9DEIO</name>
<dbReference type="PRINTS" id="PR00081">
    <property type="entry name" value="GDHRDH"/>
</dbReference>
<accession>A0ABQ2RRE8</accession>
<evidence type="ECO:0000256" key="2">
    <source>
        <dbReference type="RuleBase" id="RU000363"/>
    </source>
</evidence>
<reference evidence="4" key="1">
    <citation type="journal article" date="2019" name="Int. J. Syst. Evol. Microbiol.">
        <title>The Global Catalogue of Microorganisms (GCM) 10K type strain sequencing project: providing services to taxonomists for standard genome sequencing and annotation.</title>
        <authorList>
            <consortium name="The Broad Institute Genomics Platform"/>
            <consortium name="The Broad Institute Genome Sequencing Center for Infectious Disease"/>
            <person name="Wu L."/>
            <person name="Ma J."/>
        </authorList>
    </citation>
    <scope>NUCLEOTIDE SEQUENCE [LARGE SCALE GENOMIC DNA]</scope>
    <source>
        <strain evidence="4">JCM 31404</strain>
    </source>
</reference>
<proteinExistence type="inferred from homology"/>
<comment type="similarity">
    <text evidence="2">Belongs to the short-chain dehydrogenases/reductases (SDR) family.</text>
</comment>
<dbReference type="NCBIfam" id="NF004846">
    <property type="entry name" value="PRK06197.1"/>
    <property type="match status" value="1"/>
</dbReference>
<dbReference type="EMBL" id="BMQM01000007">
    <property type="protein sequence ID" value="GGR54318.1"/>
    <property type="molecule type" value="Genomic_DNA"/>
</dbReference>
<protein>
    <submittedName>
        <fullName evidence="3">Short-chain dehydrogenase</fullName>
    </submittedName>
</protein>
<dbReference type="Pfam" id="PF00106">
    <property type="entry name" value="adh_short"/>
    <property type="match status" value="1"/>
</dbReference>
<evidence type="ECO:0000313" key="3">
    <source>
        <dbReference type="EMBL" id="GGR54318.1"/>
    </source>
</evidence>
<comment type="caution">
    <text evidence="3">The sequence shown here is derived from an EMBL/GenBank/DDBJ whole genome shotgun (WGS) entry which is preliminary data.</text>
</comment>
<dbReference type="InterPro" id="IPR036291">
    <property type="entry name" value="NAD(P)-bd_dom_sf"/>
</dbReference>
<dbReference type="Proteomes" id="UP000634308">
    <property type="component" value="Unassembled WGS sequence"/>
</dbReference>
<evidence type="ECO:0000313" key="4">
    <source>
        <dbReference type="Proteomes" id="UP000634308"/>
    </source>
</evidence>
<dbReference type="PANTHER" id="PTHR43157">
    <property type="entry name" value="PHOSPHATIDYLINOSITOL-GLYCAN BIOSYNTHESIS CLASS F PROTEIN-RELATED"/>
    <property type="match status" value="1"/>
</dbReference>
<dbReference type="SUPFAM" id="SSF51735">
    <property type="entry name" value="NAD(P)-binding Rossmann-fold domains"/>
    <property type="match status" value="1"/>
</dbReference>
<keyword evidence="4" id="KW-1185">Reference proteome</keyword>
<keyword evidence="1" id="KW-0560">Oxidoreductase</keyword>
<sequence>MPGMPIKRFNDLSTSQKAGLITAGLVQAGLFAAAWTDLNLRRPDAVRGSKAAWRAGLFVNTLGPLAYLLKGRTGSAWTEADVPDQTGRVVIVTGANSGLGLETSRALALRGATVIMACRSAQKAEKAAAGIRALNPKGEVVLMPLDLGDLDSVKAFADAFRARYDRLDILVNNAGIMVPPLGRTAQGFETQFGVNHLGHFALTAQLMPTLERTAGARVVTVSSMAHRFGELNLADANWHARPYVPMPAYGQSKLANLLFTHELQRRLNATGKDVLAVAAHPGWAATGLQGDSQGSNLANRLFAQPQAMGALPSLYAATAPDVTGGAYYGPSGLLQLGGNPQQVDSNARSHDTQDAANLWALSERLTGVTFTV</sequence>
<dbReference type="PRINTS" id="PR00080">
    <property type="entry name" value="SDRFAMILY"/>
</dbReference>
<organism evidence="3 4">
    <name type="scientific">Deinococcus seoulensis</name>
    <dbReference type="NCBI Taxonomy" id="1837379"/>
    <lineage>
        <taxon>Bacteria</taxon>
        <taxon>Thermotogati</taxon>
        <taxon>Deinococcota</taxon>
        <taxon>Deinococci</taxon>
        <taxon>Deinococcales</taxon>
        <taxon>Deinococcaceae</taxon>
        <taxon>Deinococcus</taxon>
    </lineage>
</organism>
<dbReference type="InterPro" id="IPR002347">
    <property type="entry name" value="SDR_fam"/>
</dbReference>